<dbReference type="Proteomes" id="UP000243629">
    <property type="component" value="Unassembled WGS sequence"/>
</dbReference>
<dbReference type="AlphaFoldDB" id="A0A1I4QAV5"/>
<dbReference type="STRING" id="1720063.SAMN05216217_10436"/>
<proteinExistence type="predicted"/>
<reference evidence="2" key="1">
    <citation type="submission" date="2016-10" db="EMBL/GenBank/DDBJ databases">
        <authorList>
            <person name="Varghese N."/>
            <person name="Submissions S."/>
        </authorList>
    </citation>
    <scope>NUCLEOTIDE SEQUENCE [LARGE SCALE GENOMIC DNA]</scope>
    <source>
        <strain evidence="2">DSM 24213</strain>
    </source>
</reference>
<dbReference type="Pfam" id="PF20227">
    <property type="entry name" value="DUF6586"/>
    <property type="match status" value="1"/>
</dbReference>
<gene>
    <name evidence="1" type="ORF">SAMN05216217_10436</name>
</gene>
<dbReference type="OrthoDB" id="6121078at2"/>
<sequence length="165" mass="18718">MANEVYTRTNQALQFARWALQSWQAAVDDQALDALTRQRYHREHVLLHLQRTLLGLLHEVGERYRWPLLEARIPEQVLVVSNLERYPCAELGELIELAGRPDSWLSLMLSAWQQLSAAPREVADSSSQLLASTAVSASWETAAAEQCIAGLSDCINRFRSGMQEW</sequence>
<organism evidence="1 2">
    <name type="scientific">Halopseudomonas yangmingensis</name>
    <dbReference type="NCBI Taxonomy" id="1720063"/>
    <lineage>
        <taxon>Bacteria</taxon>
        <taxon>Pseudomonadati</taxon>
        <taxon>Pseudomonadota</taxon>
        <taxon>Gammaproteobacteria</taxon>
        <taxon>Pseudomonadales</taxon>
        <taxon>Pseudomonadaceae</taxon>
        <taxon>Halopseudomonas</taxon>
    </lineage>
</organism>
<dbReference type="RefSeq" id="WP_093473759.1">
    <property type="nucleotide sequence ID" value="NZ_FOUI01000004.1"/>
</dbReference>
<evidence type="ECO:0000313" key="2">
    <source>
        <dbReference type="Proteomes" id="UP000243629"/>
    </source>
</evidence>
<dbReference type="EMBL" id="FOUI01000004">
    <property type="protein sequence ID" value="SFM36750.1"/>
    <property type="molecule type" value="Genomic_DNA"/>
</dbReference>
<evidence type="ECO:0000313" key="1">
    <source>
        <dbReference type="EMBL" id="SFM36750.1"/>
    </source>
</evidence>
<accession>A0A1I4QAV5</accession>
<protein>
    <recommendedName>
        <fullName evidence="3">PasA protein</fullName>
    </recommendedName>
</protein>
<dbReference type="InterPro" id="IPR046493">
    <property type="entry name" value="DUF6586"/>
</dbReference>
<keyword evidence="2" id="KW-1185">Reference proteome</keyword>
<evidence type="ECO:0008006" key="3">
    <source>
        <dbReference type="Google" id="ProtNLM"/>
    </source>
</evidence>
<name>A0A1I4QAV5_9GAMM</name>